<name>A0A6C1BVH0_9ACTN</name>
<evidence type="ECO:0000313" key="2">
    <source>
        <dbReference type="Proteomes" id="UP000298111"/>
    </source>
</evidence>
<dbReference type="RefSeq" id="WP_016467139.1">
    <property type="nucleotide sequence ID" value="NZ_BBQG01000010.1"/>
</dbReference>
<dbReference type="InterPro" id="IPR021354">
    <property type="entry name" value="DUF2975"/>
</dbReference>
<dbReference type="Pfam" id="PF11188">
    <property type="entry name" value="DUF2975"/>
    <property type="match status" value="1"/>
</dbReference>
<accession>A0A6C1BVH0</accession>
<gene>
    <name evidence="1" type="ORF">D8771_34750</name>
</gene>
<reference evidence="1 2" key="1">
    <citation type="submission" date="2018-10" db="EMBL/GenBank/DDBJ databases">
        <title>Isolation of pseudouridimycin from Streptomyces albus DSM 40763.</title>
        <authorList>
            <person name="Rosenqvist P."/>
            <person name="Metsae-Ketelae M."/>
            <person name="Virta P."/>
        </authorList>
    </citation>
    <scope>NUCLEOTIDE SEQUENCE [LARGE SCALE GENOMIC DNA]</scope>
    <source>
        <strain evidence="1 2">DSM 40763</strain>
    </source>
</reference>
<sequence length="165" mass="17296">MPRHFTAALQAGIVVVFLAGLFGQIVVIPTTAADEVDNFPPYAPFAVPYATVAILGIVCVQVALVAVWRLLSMVREDAIFTPLAFRWVDVIIGASVVATLLALGTAAHLFFATIPSPDDGMDVLSALGAAVVCVGAGAAFAMLVVVMRSLLRKATELQTEISEVI</sequence>
<dbReference type="Proteomes" id="UP000298111">
    <property type="component" value="Unassembled WGS sequence"/>
</dbReference>
<dbReference type="EMBL" id="RCIY01000120">
    <property type="protein sequence ID" value="TGG74750.1"/>
    <property type="molecule type" value="Genomic_DNA"/>
</dbReference>
<evidence type="ECO:0000313" key="1">
    <source>
        <dbReference type="EMBL" id="TGG74750.1"/>
    </source>
</evidence>
<dbReference type="AlphaFoldDB" id="A0A6C1BVH0"/>
<organism evidence="1 2">
    <name type="scientific">Streptomyces albus</name>
    <dbReference type="NCBI Taxonomy" id="1888"/>
    <lineage>
        <taxon>Bacteria</taxon>
        <taxon>Bacillati</taxon>
        <taxon>Actinomycetota</taxon>
        <taxon>Actinomycetes</taxon>
        <taxon>Kitasatosporales</taxon>
        <taxon>Streptomycetaceae</taxon>
        <taxon>Streptomyces</taxon>
    </lineage>
</organism>
<proteinExistence type="predicted"/>
<protein>
    <submittedName>
        <fullName evidence="1">DUF2975 domain-containing protein</fullName>
    </submittedName>
</protein>
<comment type="caution">
    <text evidence="1">The sequence shown here is derived from an EMBL/GenBank/DDBJ whole genome shotgun (WGS) entry which is preliminary data.</text>
</comment>
<dbReference type="GeneID" id="75185519"/>